<sequence>MDATLTALRPLLAAEAAAEAAGTGLDAEDLEQALWVRVLERRRAGEGAATADWLRATARAEVRGARRRQRTEVAYRDRHPATAPRQSDVAATVLAAEQLAALRRAARGLHAPYPALVEALLDPADLSYREIAARLGIPQGSLGAIRSRCTALLRRRLAAAHPDEH</sequence>
<dbReference type="Proteomes" id="UP001596413">
    <property type="component" value="Unassembled WGS sequence"/>
</dbReference>
<dbReference type="EMBL" id="JBHSZO010000007">
    <property type="protein sequence ID" value="MFC7217830.1"/>
    <property type="molecule type" value="Genomic_DNA"/>
</dbReference>
<organism evidence="1 2">
    <name type="scientific">Streptomyces polyrhachis</name>
    <dbReference type="NCBI Taxonomy" id="1282885"/>
    <lineage>
        <taxon>Bacteria</taxon>
        <taxon>Bacillati</taxon>
        <taxon>Actinomycetota</taxon>
        <taxon>Actinomycetes</taxon>
        <taxon>Kitasatosporales</taxon>
        <taxon>Streptomycetaceae</taxon>
        <taxon>Streptomyces</taxon>
    </lineage>
</organism>
<dbReference type="InterPro" id="IPR013324">
    <property type="entry name" value="RNA_pol_sigma_r3/r4-like"/>
</dbReference>
<gene>
    <name evidence="1" type="ORF">ACFQLX_06555</name>
</gene>
<protein>
    <submittedName>
        <fullName evidence="1">Sigma-70 family RNA polymerase sigma factor</fullName>
    </submittedName>
</protein>
<accession>A0ABW2GEV5</accession>
<evidence type="ECO:0000313" key="1">
    <source>
        <dbReference type="EMBL" id="MFC7217830.1"/>
    </source>
</evidence>
<keyword evidence="2" id="KW-1185">Reference proteome</keyword>
<dbReference type="SUPFAM" id="SSF88659">
    <property type="entry name" value="Sigma3 and sigma4 domains of RNA polymerase sigma factors"/>
    <property type="match status" value="1"/>
</dbReference>
<dbReference type="Gene3D" id="1.10.10.10">
    <property type="entry name" value="Winged helix-like DNA-binding domain superfamily/Winged helix DNA-binding domain"/>
    <property type="match status" value="1"/>
</dbReference>
<dbReference type="RefSeq" id="WP_386413038.1">
    <property type="nucleotide sequence ID" value="NZ_JBHSZO010000007.1"/>
</dbReference>
<evidence type="ECO:0000313" key="2">
    <source>
        <dbReference type="Proteomes" id="UP001596413"/>
    </source>
</evidence>
<proteinExistence type="predicted"/>
<reference evidence="2" key="1">
    <citation type="journal article" date="2019" name="Int. J. Syst. Evol. Microbiol.">
        <title>The Global Catalogue of Microorganisms (GCM) 10K type strain sequencing project: providing services to taxonomists for standard genome sequencing and annotation.</title>
        <authorList>
            <consortium name="The Broad Institute Genomics Platform"/>
            <consortium name="The Broad Institute Genome Sequencing Center for Infectious Disease"/>
            <person name="Wu L."/>
            <person name="Ma J."/>
        </authorList>
    </citation>
    <scope>NUCLEOTIDE SEQUENCE [LARGE SCALE GENOMIC DNA]</scope>
    <source>
        <strain evidence="2">CGMCC 1.13681</strain>
    </source>
</reference>
<comment type="caution">
    <text evidence="1">The sequence shown here is derived from an EMBL/GenBank/DDBJ whole genome shotgun (WGS) entry which is preliminary data.</text>
</comment>
<name>A0ABW2GEV5_9ACTN</name>
<dbReference type="InterPro" id="IPR036388">
    <property type="entry name" value="WH-like_DNA-bd_sf"/>
</dbReference>